<feature type="region of interest" description="Disordered" evidence="1">
    <location>
        <begin position="1"/>
        <end position="64"/>
    </location>
</feature>
<organism evidence="2 3">
    <name type="scientific">Actinocrispum wychmicini</name>
    <dbReference type="NCBI Taxonomy" id="1213861"/>
    <lineage>
        <taxon>Bacteria</taxon>
        <taxon>Bacillati</taxon>
        <taxon>Actinomycetota</taxon>
        <taxon>Actinomycetes</taxon>
        <taxon>Pseudonocardiales</taxon>
        <taxon>Pseudonocardiaceae</taxon>
        <taxon>Actinocrispum</taxon>
    </lineage>
</organism>
<feature type="compositionally biased region" description="Polar residues" evidence="1">
    <location>
        <begin position="1"/>
        <end position="17"/>
    </location>
</feature>
<keyword evidence="3" id="KW-1185">Reference proteome</keyword>
<dbReference type="Proteomes" id="UP000295680">
    <property type="component" value="Unassembled WGS sequence"/>
</dbReference>
<name>A0A4R2IVK4_9PSEU</name>
<evidence type="ECO:0000313" key="3">
    <source>
        <dbReference type="Proteomes" id="UP000295680"/>
    </source>
</evidence>
<protein>
    <submittedName>
        <fullName evidence="2">Uncharacterized protein</fullName>
    </submittedName>
</protein>
<accession>A0A4R2IVK4</accession>
<feature type="compositionally biased region" description="Basic residues" evidence="1">
    <location>
        <begin position="30"/>
        <end position="41"/>
    </location>
</feature>
<dbReference type="AlphaFoldDB" id="A0A4R2IVK4"/>
<evidence type="ECO:0000256" key="1">
    <source>
        <dbReference type="SAM" id="MobiDB-lite"/>
    </source>
</evidence>
<evidence type="ECO:0000313" key="2">
    <source>
        <dbReference type="EMBL" id="TCO49671.1"/>
    </source>
</evidence>
<gene>
    <name evidence="2" type="ORF">EV192_11436</name>
</gene>
<feature type="compositionally biased region" description="Basic and acidic residues" evidence="1">
    <location>
        <begin position="42"/>
        <end position="64"/>
    </location>
</feature>
<comment type="caution">
    <text evidence="2">The sequence shown here is derived from an EMBL/GenBank/DDBJ whole genome shotgun (WGS) entry which is preliminary data.</text>
</comment>
<dbReference type="EMBL" id="SLWS01000014">
    <property type="protein sequence ID" value="TCO49671.1"/>
    <property type="molecule type" value="Genomic_DNA"/>
</dbReference>
<reference evidence="2 3" key="1">
    <citation type="submission" date="2019-03" db="EMBL/GenBank/DDBJ databases">
        <title>Genomic Encyclopedia of Type Strains, Phase IV (KMG-IV): sequencing the most valuable type-strain genomes for metagenomic binning, comparative biology and taxonomic classification.</title>
        <authorList>
            <person name="Goeker M."/>
        </authorList>
    </citation>
    <scope>NUCLEOTIDE SEQUENCE [LARGE SCALE GENOMIC DNA]</scope>
    <source>
        <strain evidence="2 3">DSM 45934</strain>
    </source>
</reference>
<sequence length="64" mass="7389">MPQAVTAKTTHQTSNQRSDNHRDPLMTTTVHKRHQKPRSYKPSRDNQRDPPQREMPGREGGELA</sequence>
<proteinExistence type="predicted"/>